<dbReference type="EMBL" id="CAXAMM010001359">
    <property type="protein sequence ID" value="CAK8991693.1"/>
    <property type="molecule type" value="Genomic_DNA"/>
</dbReference>
<dbReference type="EMBL" id="CAXAMM010001381">
    <property type="protein sequence ID" value="CAK8991759.1"/>
    <property type="molecule type" value="Genomic_DNA"/>
</dbReference>
<dbReference type="Proteomes" id="UP001642464">
    <property type="component" value="Unassembled WGS sequence"/>
</dbReference>
<feature type="domain" description="DUF547" evidence="2">
    <location>
        <begin position="720"/>
        <end position="866"/>
    </location>
</feature>
<dbReference type="Pfam" id="PF08588">
    <property type="entry name" value="Duc1"/>
    <property type="match status" value="1"/>
</dbReference>
<dbReference type="PANTHER" id="PTHR46361">
    <property type="entry name" value="ELECTRON CARRIER/ PROTEIN DISULFIDE OXIDOREDUCTASE"/>
    <property type="match status" value="1"/>
</dbReference>
<dbReference type="InterPro" id="IPR006869">
    <property type="entry name" value="DUF547"/>
</dbReference>
<sequence>MCAARDLKLSVMSDGRKVPVGYTGQSIPFHTESFEGHIFFSHRPPKGSSAPWAFRERLEGYGSPDWLWEVQLHGRFLKTPTGPIWLRGELRDSPMQLGLVSRALCRGILKFARMMAQRRGGDICYAFGDEARKNPSISLPIMLLDRLFVADRSHPLPVGDPDDPKGTWRLIDGKWESIERSEVKFDTETYVTVVLATSYIDWTNWQLASIPGLGTLSLETFWGEQGAWIALCELEPDESIRHYFLEANLESIKGATFSPRSSTVYNEDDAERAQEELIPVSDEDHTKALGEPSSEEEEAPLVRQRTPYDSSDIDEEDLSETVPMEREWIRPPEDGEAGVNGTNGIFFAEEASRAKEIEMALDAPDVGGLRHSLSGDLLAMEEDEDVSPQPDQVPRRISRRTVMTLKLPWYLRTSSGQLWWCISVEGWPLCWRRDHQISRLCEAVEPGKAQLLRSGTSIQDMETARRRATALLSELDPSLLDEFIRQDVGLTKLLASIDSGWVGVVESEGRIVERKVSLSEARTSDAVLRTGAQVVSKSAVLRSAADAAGRGGFLSDLGSKEDAPLALRWKSDTGSRSWMDRPQAYFSEDFFVELSRATASRTTVADAPAVTVTTPQRQFVFLMRSPEDADKWVTTLKTHSNDSPAVILSPMKDRLRRWPFHRLVCNDFELSLDDVKDPVALSAQLLRLAVSSQGSLSAEELQPLTSLSCKLKCLDLTPLEPQDLWSFWVNVYHSLLVHARVLCGRPRSVRHLISFYNNCSYLVAGHIFSLAEMEHLVLRSQMAKASARLMNLLVQVWRRDDREFEERPTFRAPYQPSSNFRCRPDWRLNLVLCSGNLASSSKIPVFEQLSAEAFDALMAKAMKHYLGVAGRLDKRPMQLPYVLYRFRQDAPGSPTDGYDKRWANALSPILGDVDRIAYRNSYNWTMRERLDLL</sequence>
<dbReference type="PANTHER" id="PTHR46361:SF3">
    <property type="entry name" value="ELECTRON CARRIER_ PROTEIN DISULFIDE OXIDOREDUCTASE"/>
    <property type="match status" value="1"/>
</dbReference>
<accession>A0ABP0HN95</accession>
<evidence type="ECO:0000256" key="1">
    <source>
        <dbReference type="SAM" id="MobiDB-lite"/>
    </source>
</evidence>
<comment type="caution">
    <text evidence="4">The sequence shown here is derived from an EMBL/GenBank/DDBJ whole genome shotgun (WGS) entry which is preliminary data.</text>
</comment>
<evidence type="ECO:0000259" key="2">
    <source>
        <dbReference type="Pfam" id="PF04784"/>
    </source>
</evidence>
<gene>
    <name evidence="4" type="ORF">SCF082_LOCUS2766</name>
    <name evidence="5" type="ORF">SCF082_LOCUS2798</name>
</gene>
<reference evidence="4 6" key="1">
    <citation type="submission" date="2024-02" db="EMBL/GenBank/DDBJ databases">
        <authorList>
            <person name="Chen Y."/>
            <person name="Shah S."/>
            <person name="Dougan E. K."/>
            <person name="Thang M."/>
            <person name="Chan C."/>
        </authorList>
    </citation>
    <scope>NUCLEOTIDE SEQUENCE [LARGE SCALE GENOMIC DNA]</scope>
</reference>
<name>A0ABP0HN95_9DINO</name>
<keyword evidence="6" id="KW-1185">Reference proteome</keyword>
<dbReference type="Pfam" id="PF04784">
    <property type="entry name" value="DUF547"/>
    <property type="match status" value="1"/>
</dbReference>
<organism evidence="4 6">
    <name type="scientific">Durusdinium trenchii</name>
    <dbReference type="NCBI Taxonomy" id="1381693"/>
    <lineage>
        <taxon>Eukaryota</taxon>
        <taxon>Sar</taxon>
        <taxon>Alveolata</taxon>
        <taxon>Dinophyceae</taxon>
        <taxon>Suessiales</taxon>
        <taxon>Symbiodiniaceae</taxon>
        <taxon>Durusdinium</taxon>
    </lineage>
</organism>
<dbReference type="InterPro" id="IPR013897">
    <property type="entry name" value="Duc1"/>
</dbReference>
<feature type="region of interest" description="Disordered" evidence="1">
    <location>
        <begin position="260"/>
        <end position="321"/>
    </location>
</feature>
<evidence type="ECO:0000313" key="4">
    <source>
        <dbReference type="EMBL" id="CAK8991693.1"/>
    </source>
</evidence>
<protein>
    <recommendedName>
        <fullName evidence="7">PH domain-containing protein</fullName>
    </recommendedName>
</protein>
<feature type="domain" description="Domain of unknown function at the cortex 1" evidence="3">
    <location>
        <begin position="19"/>
        <end position="230"/>
    </location>
</feature>
<evidence type="ECO:0000313" key="6">
    <source>
        <dbReference type="Proteomes" id="UP001642464"/>
    </source>
</evidence>
<evidence type="ECO:0000313" key="5">
    <source>
        <dbReference type="EMBL" id="CAK8991759.1"/>
    </source>
</evidence>
<evidence type="ECO:0008006" key="7">
    <source>
        <dbReference type="Google" id="ProtNLM"/>
    </source>
</evidence>
<evidence type="ECO:0000259" key="3">
    <source>
        <dbReference type="Pfam" id="PF08588"/>
    </source>
</evidence>
<proteinExistence type="predicted"/>